<evidence type="ECO:0000313" key="4">
    <source>
        <dbReference type="EMBL" id="MFG6449238.1"/>
    </source>
</evidence>
<feature type="compositionally biased region" description="Low complexity" evidence="1">
    <location>
        <begin position="134"/>
        <end position="151"/>
    </location>
</feature>
<keyword evidence="2" id="KW-0472">Membrane</keyword>
<dbReference type="InterPro" id="IPR052521">
    <property type="entry name" value="Cell_div_SPOR-domain"/>
</dbReference>
<organism evidence="4 5">
    <name type="scientific">Roseateles rivi</name>
    <dbReference type="NCBI Taxonomy" id="3299028"/>
    <lineage>
        <taxon>Bacteria</taxon>
        <taxon>Pseudomonadati</taxon>
        <taxon>Pseudomonadota</taxon>
        <taxon>Betaproteobacteria</taxon>
        <taxon>Burkholderiales</taxon>
        <taxon>Sphaerotilaceae</taxon>
        <taxon>Roseateles</taxon>
    </lineage>
</organism>
<feature type="domain" description="SPOR" evidence="3">
    <location>
        <begin position="236"/>
        <end position="314"/>
    </location>
</feature>
<comment type="caution">
    <text evidence="4">The sequence shown here is derived from an EMBL/GenBank/DDBJ whole genome shotgun (WGS) entry which is preliminary data.</text>
</comment>
<evidence type="ECO:0000256" key="1">
    <source>
        <dbReference type="SAM" id="MobiDB-lite"/>
    </source>
</evidence>
<keyword evidence="2" id="KW-0812">Transmembrane</keyword>
<dbReference type="RefSeq" id="WP_394462239.1">
    <property type="nucleotide sequence ID" value="NZ_JBIGHZ010000005.1"/>
</dbReference>
<proteinExistence type="predicted"/>
<evidence type="ECO:0000313" key="5">
    <source>
        <dbReference type="Proteomes" id="UP001606099"/>
    </source>
</evidence>
<feature type="compositionally biased region" description="Basic and acidic residues" evidence="1">
    <location>
        <begin position="176"/>
        <end position="188"/>
    </location>
</feature>
<dbReference type="InterPro" id="IPR036680">
    <property type="entry name" value="SPOR-like_sf"/>
</dbReference>
<dbReference type="Proteomes" id="UP001606099">
    <property type="component" value="Unassembled WGS sequence"/>
</dbReference>
<dbReference type="InterPro" id="IPR007730">
    <property type="entry name" value="SPOR-like_dom"/>
</dbReference>
<dbReference type="EMBL" id="JBIGHZ010000005">
    <property type="protein sequence ID" value="MFG6449238.1"/>
    <property type="molecule type" value="Genomic_DNA"/>
</dbReference>
<sequence length="314" mass="33306">MGWWSFFRRGEGEGSSNRAGADMAQDLQQLRMQARHRLIGAAVLVLAALIVFPMVFETKPRPIPADLPLNLPQQAAVEVPAPVAQVKTASLPVAPVLPPVAAASRQPHAPAAPEVVMEDLHGAGREVVPPEKPASSAQALAAAPRASAASAHPVKEKPATATRVAEQEVAKPAARPSEKAAPRAERPAAEPAPRAVTEPKREAPPVQAKRDEHAQSQERARALLEGRDPASTAAKPAQTGRYIVQIGAFSDSKSVQELRDKVERMGFKTYTQAIETAQGKRVRVRIGPYAARDEADKAAARLRSAGLGSAVLTL</sequence>
<keyword evidence="2" id="KW-1133">Transmembrane helix</keyword>
<name>A0ABW7FY71_9BURK</name>
<keyword evidence="5" id="KW-1185">Reference proteome</keyword>
<dbReference type="PANTHER" id="PTHR38687">
    <property type="entry name" value="CELL DIVISION PROTEIN DEDD-RELATED"/>
    <property type="match status" value="1"/>
</dbReference>
<reference evidence="4 5" key="1">
    <citation type="submission" date="2024-08" db="EMBL/GenBank/DDBJ databases">
        <authorList>
            <person name="Lu H."/>
        </authorList>
    </citation>
    <scope>NUCLEOTIDE SEQUENCE [LARGE SCALE GENOMIC DNA]</scope>
    <source>
        <strain evidence="4 5">BYS180W</strain>
    </source>
</reference>
<feature type="region of interest" description="Disordered" evidence="1">
    <location>
        <begin position="125"/>
        <end position="219"/>
    </location>
</feature>
<dbReference type="Gene3D" id="3.30.70.1070">
    <property type="entry name" value="Sporulation related repeat"/>
    <property type="match status" value="1"/>
</dbReference>
<feature type="transmembrane region" description="Helical" evidence="2">
    <location>
        <begin position="38"/>
        <end position="56"/>
    </location>
</feature>
<evidence type="ECO:0000256" key="2">
    <source>
        <dbReference type="SAM" id="Phobius"/>
    </source>
</evidence>
<dbReference type="PANTHER" id="PTHR38687:SF1">
    <property type="entry name" value="CELL DIVISION PROTEIN DEDD"/>
    <property type="match status" value="1"/>
</dbReference>
<accession>A0ABW7FY71</accession>
<dbReference type="SUPFAM" id="SSF110997">
    <property type="entry name" value="Sporulation related repeat"/>
    <property type="match status" value="1"/>
</dbReference>
<dbReference type="Pfam" id="PF05036">
    <property type="entry name" value="SPOR"/>
    <property type="match status" value="1"/>
</dbReference>
<gene>
    <name evidence="4" type="ORF">ACG0Z6_13495</name>
</gene>
<protein>
    <submittedName>
        <fullName evidence="4">SPOR domain-containing protein</fullName>
    </submittedName>
</protein>
<evidence type="ECO:0000259" key="3">
    <source>
        <dbReference type="PROSITE" id="PS51724"/>
    </source>
</evidence>
<dbReference type="PROSITE" id="PS51724">
    <property type="entry name" value="SPOR"/>
    <property type="match status" value="1"/>
</dbReference>
<feature type="compositionally biased region" description="Basic and acidic residues" evidence="1">
    <location>
        <begin position="197"/>
        <end position="219"/>
    </location>
</feature>